<sequence length="61" mass="7361">MDEQWAELSDDKRHQFAEQIFQEMQEGYYQSSMEFYQAISKELEGSIHTLPITVRQKNLYN</sequence>
<dbReference type="AlphaFoldDB" id="A0A5J5HMF2"/>
<proteinExistence type="predicted"/>
<gene>
    <name evidence="1" type="ORF">F4V44_17405</name>
</gene>
<dbReference type="Proteomes" id="UP000326671">
    <property type="component" value="Unassembled WGS sequence"/>
</dbReference>
<organism evidence="1 2">
    <name type="scientific">Niallia endozanthoxylica</name>
    <dbReference type="NCBI Taxonomy" id="2036016"/>
    <lineage>
        <taxon>Bacteria</taxon>
        <taxon>Bacillati</taxon>
        <taxon>Bacillota</taxon>
        <taxon>Bacilli</taxon>
        <taxon>Bacillales</taxon>
        <taxon>Bacillaceae</taxon>
        <taxon>Niallia</taxon>
    </lineage>
</organism>
<evidence type="ECO:0000313" key="1">
    <source>
        <dbReference type="EMBL" id="KAA9021750.1"/>
    </source>
</evidence>
<reference evidence="1 2" key="1">
    <citation type="submission" date="2019-09" db="EMBL/GenBank/DDBJ databases">
        <title>Whole genome sequences of isolates from the Mars Exploration Rovers.</title>
        <authorList>
            <person name="Seuylemezian A."/>
            <person name="Vaishampayan P."/>
        </authorList>
    </citation>
    <scope>NUCLEOTIDE SEQUENCE [LARGE SCALE GENOMIC DNA]</scope>
    <source>
        <strain evidence="1 2">MER_TA_151</strain>
    </source>
</reference>
<name>A0A5J5HMF2_9BACI</name>
<dbReference type="OrthoDB" id="9919856at2"/>
<keyword evidence="2" id="KW-1185">Reference proteome</keyword>
<dbReference type="EMBL" id="VYKL01000026">
    <property type="protein sequence ID" value="KAA9021750.1"/>
    <property type="molecule type" value="Genomic_DNA"/>
</dbReference>
<evidence type="ECO:0000313" key="2">
    <source>
        <dbReference type="Proteomes" id="UP000326671"/>
    </source>
</evidence>
<accession>A0A5J5HMF2</accession>
<protein>
    <submittedName>
        <fullName evidence="1">Uncharacterized protein</fullName>
    </submittedName>
</protein>
<dbReference type="RefSeq" id="WP_150441277.1">
    <property type="nucleotide sequence ID" value="NZ_VYKL01000026.1"/>
</dbReference>
<comment type="caution">
    <text evidence="1">The sequence shown here is derived from an EMBL/GenBank/DDBJ whole genome shotgun (WGS) entry which is preliminary data.</text>
</comment>